<evidence type="ECO:0000256" key="1">
    <source>
        <dbReference type="SAM" id="Coils"/>
    </source>
</evidence>
<evidence type="ECO:0000256" key="2">
    <source>
        <dbReference type="SAM" id="MobiDB-lite"/>
    </source>
</evidence>
<feature type="compositionally biased region" description="Basic and acidic residues" evidence="2">
    <location>
        <begin position="253"/>
        <end position="265"/>
    </location>
</feature>
<evidence type="ECO:0000313" key="3">
    <source>
        <dbReference type="EMBL" id="JAV58256.1"/>
    </source>
</evidence>
<sequence length="424" mass="47596">MAHFSEQDLLGDLNSDDSNDSFFEEPKPMSSVTKTPDKKVLTNLFGLNDDKPKNKKADWLGLEADESDHPKTSREKKKISFDDEDDILNDLGIDKKQVVDVSKDKNPTSATKKSSLMESIFGPPKSPQKDSLDLLKTPAKTDSSPVKAVPKPPSTGYDAGSASREGRRSRHTSGGTKSLDPLGLFATDTDRENSIMPKQEKATKSEVKIQPTKPHSAPNIQSFPDWLEGSPVKVHKSDTVTSRPKSTPQMTEQKTETPSVDRPEETQDLPGGSTFSTLLAQQGLLSAHLGYQNTSSALQQQESQVLMALQLKKCEEYFAQTQKKQLDILMKQEQQFSEMLGKQFAKQQVMENNMRMQQERINNNIQLLLSQPTIIGNVSAEQEDEIHQLRKANSEQNAKLYEDMIEMLKQRQHEETFLLNESYK</sequence>
<dbReference type="GO" id="GO:0097539">
    <property type="term" value="C:ciliary transition fiber"/>
    <property type="evidence" value="ECO:0007669"/>
    <property type="project" value="InterPro"/>
</dbReference>
<dbReference type="GO" id="GO:0036064">
    <property type="term" value="C:ciliary basal body"/>
    <property type="evidence" value="ECO:0007669"/>
    <property type="project" value="TreeGrafter"/>
</dbReference>
<dbReference type="PANTHER" id="PTHR33689">
    <property type="entry name" value="FAS-BINDING FACTOR 1"/>
    <property type="match status" value="1"/>
</dbReference>
<dbReference type="EMBL" id="GEZM01088338">
    <property type="protein sequence ID" value="JAV58256.1"/>
    <property type="molecule type" value="Transcribed_RNA"/>
</dbReference>
<feature type="compositionally biased region" description="Polar residues" evidence="2">
    <location>
        <begin position="107"/>
        <end position="117"/>
    </location>
</feature>
<dbReference type="GO" id="GO:0090162">
    <property type="term" value="P:establishment of epithelial cell polarity"/>
    <property type="evidence" value="ECO:0007669"/>
    <property type="project" value="InterPro"/>
</dbReference>
<protein>
    <recommendedName>
        <fullName evidence="4">Fas-binding factor 1 homolog</fullName>
    </recommendedName>
</protein>
<feature type="compositionally biased region" description="Basic and acidic residues" evidence="2">
    <location>
        <begin position="48"/>
        <end position="58"/>
    </location>
</feature>
<keyword evidence="1" id="KW-0175">Coiled coil</keyword>
<accession>A0A1Y1KFR8</accession>
<dbReference type="GO" id="GO:0060271">
    <property type="term" value="P:cilium assembly"/>
    <property type="evidence" value="ECO:0007669"/>
    <property type="project" value="InterPro"/>
</dbReference>
<dbReference type="PANTHER" id="PTHR33689:SF1">
    <property type="entry name" value="FAS-BINDING FACTOR 1"/>
    <property type="match status" value="1"/>
</dbReference>
<feature type="compositionally biased region" description="Basic and acidic residues" evidence="2">
    <location>
        <begin position="188"/>
        <end position="207"/>
    </location>
</feature>
<feature type="coiled-coil region" evidence="1">
    <location>
        <begin position="379"/>
        <end position="411"/>
    </location>
</feature>
<dbReference type="InterPro" id="IPR033561">
    <property type="entry name" value="FBF1"/>
</dbReference>
<dbReference type="AlphaFoldDB" id="A0A1Y1KFR8"/>
<feature type="compositionally biased region" description="Polar residues" evidence="2">
    <location>
        <begin position="239"/>
        <end position="252"/>
    </location>
</feature>
<feature type="compositionally biased region" description="Basic and acidic residues" evidence="2">
    <location>
        <begin position="67"/>
        <end position="81"/>
    </location>
</feature>
<reference evidence="3" key="1">
    <citation type="journal article" date="2016" name="Sci. Rep.">
        <title>Molecular characterization of firefly nuptial gifts: a multi-omics approach sheds light on postcopulatory sexual selection.</title>
        <authorList>
            <person name="Al-Wathiqui N."/>
            <person name="Fallon T.R."/>
            <person name="South A."/>
            <person name="Weng J.K."/>
            <person name="Lewis S.M."/>
        </authorList>
    </citation>
    <scope>NUCLEOTIDE SEQUENCE</scope>
</reference>
<evidence type="ECO:0008006" key="4">
    <source>
        <dbReference type="Google" id="ProtNLM"/>
    </source>
</evidence>
<proteinExistence type="predicted"/>
<feature type="compositionally biased region" description="Acidic residues" evidence="2">
    <location>
        <begin position="14"/>
        <end position="23"/>
    </location>
</feature>
<name>A0A1Y1KFR8_PHOPY</name>
<feature type="region of interest" description="Disordered" evidence="2">
    <location>
        <begin position="1"/>
        <end position="268"/>
    </location>
</feature>
<organism evidence="3">
    <name type="scientific">Photinus pyralis</name>
    <name type="common">Common eastern firefly</name>
    <name type="synonym">Lampyris pyralis</name>
    <dbReference type="NCBI Taxonomy" id="7054"/>
    <lineage>
        <taxon>Eukaryota</taxon>
        <taxon>Metazoa</taxon>
        <taxon>Ecdysozoa</taxon>
        <taxon>Arthropoda</taxon>
        <taxon>Hexapoda</taxon>
        <taxon>Insecta</taxon>
        <taxon>Pterygota</taxon>
        <taxon>Neoptera</taxon>
        <taxon>Endopterygota</taxon>
        <taxon>Coleoptera</taxon>
        <taxon>Polyphaga</taxon>
        <taxon>Elateriformia</taxon>
        <taxon>Elateroidea</taxon>
        <taxon>Lampyridae</taxon>
        <taxon>Lampyrinae</taxon>
        <taxon>Photinus</taxon>
    </lineage>
</organism>
<feature type="compositionally biased region" description="Basic and acidic residues" evidence="2">
    <location>
        <begin position="92"/>
        <end position="106"/>
    </location>
</feature>
<dbReference type="GO" id="GO:0005814">
    <property type="term" value="C:centriole"/>
    <property type="evidence" value="ECO:0007669"/>
    <property type="project" value="TreeGrafter"/>
</dbReference>